<evidence type="ECO:0000313" key="5">
    <source>
        <dbReference type="EMBL" id="GAA2601678.1"/>
    </source>
</evidence>
<gene>
    <name evidence="5" type="ORF">GCM10009863_13800</name>
</gene>
<evidence type="ECO:0000256" key="1">
    <source>
        <dbReference type="ARBA" id="ARBA00023015"/>
    </source>
</evidence>
<dbReference type="InterPro" id="IPR027383">
    <property type="entry name" value="Znf_put"/>
</dbReference>
<dbReference type="EMBL" id="BAAARJ010000004">
    <property type="protein sequence ID" value="GAA2601678.1"/>
    <property type="molecule type" value="Genomic_DNA"/>
</dbReference>
<dbReference type="InterPro" id="IPR041916">
    <property type="entry name" value="Anti_sigma_zinc_sf"/>
</dbReference>
<accession>A0ABN3PTB5</accession>
<dbReference type="Gene3D" id="1.10.10.1320">
    <property type="entry name" value="Anti-sigma factor, zinc-finger domain"/>
    <property type="match status" value="1"/>
</dbReference>
<keyword evidence="6" id="KW-1185">Reference proteome</keyword>
<reference evidence="5 6" key="1">
    <citation type="journal article" date="2019" name="Int. J. Syst. Evol. Microbiol.">
        <title>The Global Catalogue of Microorganisms (GCM) 10K type strain sequencing project: providing services to taxonomists for standard genome sequencing and annotation.</title>
        <authorList>
            <consortium name="The Broad Institute Genomics Platform"/>
            <consortium name="The Broad Institute Genome Sequencing Center for Infectious Disease"/>
            <person name="Wu L."/>
            <person name="Ma J."/>
        </authorList>
    </citation>
    <scope>NUCLEOTIDE SEQUENCE [LARGE SCALE GENOMIC DNA]</scope>
    <source>
        <strain evidence="5 6">JCM 16373</strain>
    </source>
</reference>
<feature type="compositionally biased region" description="Low complexity" evidence="3">
    <location>
        <begin position="277"/>
        <end position="325"/>
    </location>
</feature>
<dbReference type="Proteomes" id="UP001501447">
    <property type="component" value="Unassembled WGS sequence"/>
</dbReference>
<feature type="compositionally biased region" description="Low complexity" evidence="3">
    <location>
        <begin position="185"/>
        <end position="194"/>
    </location>
</feature>
<protein>
    <recommendedName>
        <fullName evidence="4">Putative zinc-finger domain-containing protein</fullName>
    </recommendedName>
</protein>
<feature type="domain" description="Putative zinc-finger" evidence="4">
    <location>
        <begin position="10"/>
        <end position="38"/>
    </location>
</feature>
<feature type="region of interest" description="Disordered" evidence="3">
    <location>
        <begin position="185"/>
        <end position="227"/>
    </location>
</feature>
<dbReference type="RefSeq" id="WP_344563230.1">
    <property type="nucleotide sequence ID" value="NZ_BAAARJ010000004.1"/>
</dbReference>
<keyword evidence="2" id="KW-0804">Transcription</keyword>
<name>A0ABN3PTB5_9ACTN</name>
<organism evidence="5 6">
    <name type="scientific">Streptomyces axinellae</name>
    <dbReference type="NCBI Taxonomy" id="552788"/>
    <lineage>
        <taxon>Bacteria</taxon>
        <taxon>Bacillati</taxon>
        <taxon>Actinomycetota</taxon>
        <taxon>Actinomycetes</taxon>
        <taxon>Kitasatosporales</taxon>
        <taxon>Streptomycetaceae</taxon>
        <taxon>Streptomyces</taxon>
    </lineage>
</organism>
<feature type="compositionally biased region" description="Low complexity" evidence="3">
    <location>
        <begin position="96"/>
        <end position="109"/>
    </location>
</feature>
<evidence type="ECO:0000259" key="4">
    <source>
        <dbReference type="Pfam" id="PF13490"/>
    </source>
</evidence>
<dbReference type="Pfam" id="PF13490">
    <property type="entry name" value="zf-HC2"/>
    <property type="match status" value="1"/>
</dbReference>
<feature type="region of interest" description="Disordered" evidence="3">
    <location>
        <begin position="277"/>
        <end position="362"/>
    </location>
</feature>
<proteinExistence type="predicted"/>
<feature type="region of interest" description="Disordered" evidence="3">
    <location>
        <begin position="75"/>
        <end position="140"/>
    </location>
</feature>
<feature type="compositionally biased region" description="Gly residues" evidence="3">
    <location>
        <begin position="81"/>
        <end position="93"/>
    </location>
</feature>
<keyword evidence="1" id="KW-0805">Transcription regulation</keyword>
<comment type="caution">
    <text evidence="5">The sequence shown here is derived from an EMBL/GenBank/DDBJ whole genome shotgun (WGS) entry which is preliminary data.</text>
</comment>
<sequence length="362" mass="35317">MTPAEHHLGDRLAALVDGELGHDARERVLSHLATCRSCKAEADAQRRLKNVFADTAPPPPSDGLLARLQGLPAGGDACAGRTGGSDRGADGPGPGAPSANEEGAPPMAGLPGGPQRSPWAFDYLPVGRGTGAGRGPLTPQRGFRIHEVRVERAERSASRGRRFAFAAAGAFSLAALALGGSLASGSTGGAPVAKGDGGGASASPVRTAPAGSGTTSRDSRRRTPGELRGGVLSASAAAAQTAATFAAGAARGSGVASSARGGTAAAAPSLIAALAAPLGPSPRLSPATGVSGSYGPSGSYSSDGQGSGSGTFTSLTSPPSLTSRGAAPLMAGVRPAAPSYDPSSLRAFPGRAPLTPSPTPGR</sequence>
<evidence type="ECO:0000256" key="2">
    <source>
        <dbReference type="ARBA" id="ARBA00023163"/>
    </source>
</evidence>
<evidence type="ECO:0000313" key="6">
    <source>
        <dbReference type="Proteomes" id="UP001501447"/>
    </source>
</evidence>
<evidence type="ECO:0000256" key="3">
    <source>
        <dbReference type="SAM" id="MobiDB-lite"/>
    </source>
</evidence>